<evidence type="ECO:0000313" key="6">
    <source>
        <dbReference type="Proteomes" id="UP000242008"/>
    </source>
</evidence>
<reference evidence="6 7" key="1">
    <citation type="journal article" date="2016" name="Front. Microbiol.">
        <title>Comprehensive Phylogenetic Analysis of Bovine Non-aureus Staphylococci Species Based on Whole-Genome Sequencing.</title>
        <authorList>
            <person name="Naushad S."/>
            <person name="Barkema H.W."/>
            <person name="Luby C."/>
            <person name="Condas L.A."/>
            <person name="Nobrega D.B."/>
            <person name="Carson D.A."/>
            <person name="De Buck J."/>
        </authorList>
    </citation>
    <scope>NUCLEOTIDE SEQUENCE [LARGE SCALE GENOMIC DNA]</scope>
    <source>
        <strain evidence="4 7">SNUC 105</strain>
        <strain evidence="5 6">SNUC 1363</strain>
        <strain evidence="3 8">SNUC 505</strain>
    </source>
</reference>
<dbReference type="Proteomes" id="UP000242008">
    <property type="component" value="Unassembled WGS sequence"/>
</dbReference>
<feature type="domain" description="VOC" evidence="1">
    <location>
        <begin position="10"/>
        <end position="126"/>
    </location>
</feature>
<dbReference type="InterPro" id="IPR029068">
    <property type="entry name" value="Glyas_Bleomycin-R_OHBP_Dase"/>
</dbReference>
<dbReference type="EMBL" id="PZCM01000004">
    <property type="protein sequence ID" value="PTG27830.1"/>
    <property type="molecule type" value="Genomic_DNA"/>
</dbReference>
<evidence type="ECO:0000313" key="5">
    <source>
        <dbReference type="EMBL" id="PTG70315.1"/>
    </source>
</evidence>
<dbReference type="PANTHER" id="PTHR43279">
    <property type="entry name" value="CATECHOL-2,3-DIOXYGENASE"/>
    <property type="match status" value="1"/>
</dbReference>
<gene>
    <name evidence="4" type="ORF">BU638_04630</name>
    <name evidence="3" type="ORF">BU653_08995</name>
    <name evidence="5" type="ORF">BU676_04330</name>
    <name evidence="2" type="ORF">RCF65_02695</name>
</gene>
<dbReference type="EMBL" id="PZBZ01000049">
    <property type="protein sequence ID" value="PTG12544.1"/>
    <property type="molecule type" value="Genomic_DNA"/>
</dbReference>
<dbReference type="RefSeq" id="WP_037572449.1">
    <property type="nucleotide sequence ID" value="NZ_CP133244.1"/>
</dbReference>
<reference evidence="2 9" key="3">
    <citation type="submission" date="2023-08" db="EMBL/GenBank/DDBJ databases">
        <title>Whole genome sequencing of Staphylococcus chromogenes NNSch 2386.</title>
        <authorList>
            <person name="Kropotov V.S."/>
            <person name="Boriskina E.V."/>
            <person name="Gordinskaya N.A."/>
            <person name="Shkurkina I.S."/>
            <person name="Kryazhev D.V."/>
            <person name="Alekseeva A.E."/>
            <person name="Makhova M.A."/>
        </authorList>
    </citation>
    <scope>NUCLEOTIDE SEQUENCE [LARGE SCALE GENOMIC DNA]</scope>
    <source>
        <strain evidence="2 9">NNSch 2386</strain>
    </source>
</reference>
<dbReference type="SUPFAM" id="SSF54593">
    <property type="entry name" value="Glyoxalase/Bleomycin resistance protein/Dihydroxybiphenyl dioxygenase"/>
    <property type="match status" value="2"/>
</dbReference>
<evidence type="ECO:0000313" key="4">
    <source>
        <dbReference type="EMBL" id="PTG27830.1"/>
    </source>
</evidence>
<dbReference type="PANTHER" id="PTHR43279:SF1">
    <property type="entry name" value="CATECHOL-2,3-DIOXYGENASE"/>
    <property type="match status" value="1"/>
</dbReference>
<dbReference type="EMBL" id="PZAO01000007">
    <property type="protein sequence ID" value="PTG70315.1"/>
    <property type="molecule type" value="Genomic_DNA"/>
</dbReference>
<evidence type="ECO:0000259" key="1">
    <source>
        <dbReference type="PROSITE" id="PS51819"/>
    </source>
</evidence>
<dbReference type="Proteomes" id="UP000242704">
    <property type="component" value="Unassembled WGS sequence"/>
</dbReference>
<protein>
    <submittedName>
        <fullName evidence="3">Glyoxalase</fullName>
    </submittedName>
    <submittedName>
        <fullName evidence="2">VOC family protein</fullName>
    </submittedName>
</protein>
<comment type="caution">
    <text evidence="3">The sequence shown here is derived from an EMBL/GenBank/DDBJ whole genome shotgun (WGS) entry which is preliminary data.</text>
</comment>
<dbReference type="AlphaFoldDB" id="A0AAE5W7G3"/>
<evidence type="ECO:0000313" key="2">
    <source>
        <dbReference type="EMBL" id="MDQ7174892.1"/>
    </source>
</evidence>
<evidence type="ECO:0000313" key="3">
    <source>
        <dbReference type="EMBL" id="PTG12544.1"/>
    </source>
</evidence>
<evidence type="ECO:0000313" key="9">
    <source>
        <dbReference type="Proteomes" id="UP001240157"/>
    </source>
</evidence>
<dbReference type="EMBL" id="JAVGJF010000008">
    <property type="protein sequence ID" value="MDQ7174892.1"/>
    <property type="molecule type" value="Genomic_DNA"/>
</dbReference>
<dbReference type="PROSITE" id="PS51819">
    <property type="entry name" value="VOC"/>
    <property type="match status" value="1"/>
</dbReference>
<organism evidence="3 8">
    <name type="scientific">Staphylococcus chromogenes</name>
    <name type="common">Staphylococcus hyicus subsp. chromogenes</name>
    <dbReference type="NCBI Taxonomy" id="46126"/>
    <lineage>
        <taxon>Bacteria</taxon>
        <taxon>Bacillati</taxon>
        <taxon>Bacillota</taxon>
        <taxon>Bacilli</taxon>
        <taxon>Bacillales</taxon>
        <taxon>Staphylococcaceae</taxon>
        <taxon>Staphylococcus</taxon>
    </lineage>
</organism>
<dbReference type="Gene3D" id="3.10.180.10">
    <property type="entry name" value="2,3-Dihydroxybiphenyl 1,2-Dioxygenase, domain 1"/>
    <property type="match status" value="2"/>
</dbReference>
<reference evidence="3" key="2">
    <citation type="submission" date="2018-03" db="EMBL/GenBank/DDBJ databases">
        <authorList>
            <person name="Naushad S."/>
        </authorList>
    </citation>
    <scope>NUCLEOTIDE SEQUENCE</scope>
    <source>
        <strain evidence="4">SNUC 105</strain>
        <strain evidence="5">SNUC 1363</strain>
        <strain evidence="3">SNUC 505</strain>
    </source>
</reference>
<dbReference type="InterPro" id="IPR004360">
    <property type="entry name" value="Glyas_Fos-R_dOase_dom"/>
</dbReference>
<keyword evidence="6" id="KW-1185">Reference proteome</keyword>
<dbReference type="InterPro" id="IPR037523">
    <property type="entry name" value="VOC_core"/>
</dbReference>
<dbReference type="Proteomes" id="UP000242144">
    <property type="component" value="Unassembled WGS sequence"/>
</dbReference>
<evidence type="ECO:0000313" key="7">
    <source>
        <dbReference type="Proteomes" id="UP000242144"/>
    </source>
</evidence>
<evidence type="ECO:0000313" key="8">
    <source>
        <dbReference type="Proteomes" id="UP000242704"/>
    </source>
</evidence>
<name>A0AAE5W7G3_STACR</name>
<accession>A0AAE5W7G3</accession>
<dbReference type="Pfam" id="PF00903">
    <property type="entry name" value="Glyoxalase"/>
    <property type="match status" value="1"/>
</dbReference>
<dbReference type="Proteomes" id="UP001240157">
    <property type="component" value="Unassembled WGS sequence"/>
</dbReference>
<sequence>MDFHTEDIIHVNQITINVRDLSQQLHFYHTILGMPIKKQTAKQAVLSVGTKGHEVVLKQLENGRTAHAQEAGLFHIAFLLDSVEQLGAFIKHIATHRIPIGGGDHLVSEAIYFNDAEGNGIEVYVDRDKSEWEWKENLVKMDTLALNVDEILEKAQNSTWEGMQNHAQIGHLHLKTNDLEEGRTFYNELGFNVVSTLPQALFLSDQHYHHHLAINMWQSNQKRVDAEKTYGLSTFNLAIPNVEENQLETPEGLRLTINKK</sequence>
<proteinExistence type="predicted"/>